<organism evidence="1 2">
    <name type="scientific">Plantactinospora endophytica</name>
    <dbReference type="NCBI Taxonomy" id="673535"/>
    <lineage>
        <taxon>Bacteria</taxon>
        <taxon>Bacillati</taxon>
        <taxon>Actinomycetota</taxon>
        <taxon>Actinomycetes</taxon>
        <taxon>Micromonosporales</taxon>
        <taxon>Micromonosporaceae</taxon>
        <taxon>Plantactinospora</taxon>
    </lineage>
</organism>
<dbReference type="CDD" id="cd07822">
    <property type="entry name" value="SRPBCC_4"/>
    <property type="match status" value="1"/>
</dbReference>
<proteinExistence type="predicted"/>
<dbReference type="EMBL" id="BONW01000039">
    <property type="protein sequence ID" value="GIG91706.1"/>
    <property type="molecule type" value="Genomic_DNA"/>
</dbReference>
<protein>
    <recommendedName>
        <fullName evidence="3">SRPBCC domain-containing protein</fullName>
    </recommendedName>
</protein>
<dbReference type="Proteomes" id="UP000646749">
    <property type="component" value="Unassembled WGS sequence"/>
</dbReference>
<evidence type="ECO:0000313" key="2">
    <source>
        <dbReference type="Proteomes" id="UP000646749"/>
    </source>
</evidence>
<reference evidence="1 2" key="1">
    <citation type="submission" date="2021-01" db="EMBL/GenBank/DDBJ databases">
        <title>Whole genome shotgun sequence of Plantactinospora endophytica NBRC 110450.</title>
        <authorList>
            <person name="Komaki H."/>
            <person name="Tamura T."/>
        </authorList>
    </citation>
    <scope>NUCLEOTIDE SEQUENCE [LARGE SCALE GENOMIC DNA]</scope>
    <source>
        <strain evidence="1 2">NBRC 110450</strain>
    </source>
</reference>
<evidence type="ECO:0000313" key="1">
    <source>
        <dbReference type="EMBL" id="GIG91706.1"/>
    </source>
</evidence>
<dbReference type="Gene3D" id="3.30.530.20">
    <property type="match status" value="1"/>
</dbReference>
<dbReference type="InterPro" id="IPR023393">
    <property type="entry name" value="START-like_dom_sf"/>
</dbReference>
<sequence>MLIGNLSVTVKLLLPRRHPVRGFEASTLIKADPDTIWSVLTDGAAWPTWDSAVARFEGTIAPGRKVTVYPEVNPNRGFPVKVVDFQPAREMTWRGGMPLGLFTGTRSYKLTPQSDGTVRFDMREEYTGPLAGLIFKSVPDLNPSFRTFADGLKHRAEERAS</sequence>
<dbReference type="InterPro" id="IPR019587">
    <property type="entry name" value="Polyketide_cyclase/dehydratase"/>
</dbReference>
<comment type="caution">
    <text evidence="1">The sequence shown here is derived from an EMBL/GenBank/DDBJ whole genome shotgun (WGS) entry which is preliminary data.</text>
</comment>
<gene>
    <name evidence="1" type="ORF">Pen02_66420</name>
</gene>
<dbReference type="SUPFAM" id="SSF55961">
    <property type="entry name" value="Bet v1-like"/>
    <property type="match status" value="1"/>
</dbReference>
<evidence type="ECO:0008006" key="3">
    <source>
        <dbReference type="Google" id="ProtNLM"/>
    </source>
</evidence>
<accession>A0ABQ4EAF3</accession>
<keyword evidence="2" id="KW-1185">Reference proteome</keyword>
<dbReference type="Pfam" id="PF10604">
    <property type="entry name" value="Polyketide_cyc2"/>
    <property type="match status" value="1"/>
</dbReference>
<name>A0ABQ4EAF3_9ACTN</name>